<accession>A0AC61MZN8</accession>
<organism evidence="1 2">
    <name type="scientific">Miniphocaeibacter halophilus</name>
    <dbReference type="NCBI Taxonomy" id="2931922"/>
    <lineage>
        <taxon>Bacteria</taxon>
        <taxon>Bacillati</taxon>
        <taxon>Bacillota</taxon>
        <taxon>Tissierellia</taxon>
        <taxon>Tissierellales</taxon>
        <taxon>Peptoniphilaceae</taxon>
        <taxon>Miniphocaeibacter</taxon>
    </lineage>
</organism>
<keyword evidence="2" id="KW-1185">Reference proteome</keyword>
<reference evidence="1 2" key="1">
    <citation type="journal article" date="2022" name="Int. J. Syst. Evol. Microbiol.">
        <title>Miniphocaeibacter halophilus sp. nov., an ammonium-tolerant acetate-producing bacterium isolated from a biogas system.</title>
        <authorList>
            <person name="Schnurer A."/>
            <person name="Singh A."/>
            <person name="Bi S."/>
            <person name="Qiao W."/>
            <person name="Westerholm M."/>
        </authorList>
    </citation>
    <scope>NUCLEOTIDE SEQUENCE [LARGE SCALE GENOMIC DNA]</scope>
    <source>
        <strain evidence="1 2">AMB_01</strain>
    </source>
</reference>
<evidence type="ECO:0000313" key="1">
    <source>
        <dbReference type="EMBL" id="QQK08599.1"/>
    </source>
</evidence>
<protein>
    <submittedName>
        <fullName evidence="1">Transcription-repair coupling factor</fullName>
    </submittedName>
</protein>
<proteinExistence type="predicted"/>
<dbReference type="Proteomes" id="UP000595814">
    <property type="component" value="Chromosome"/>
</dbReference>
<name>A0AC61MZN8_9FIRM</name>
<evidence type="ECO:0000313" key="2">
    <source>
        <dbReference type="Proteomes" id="UP000595814"/>
    </source>
</evidence>
<sequence length="1172" mass="135403">MNYVTDPIKNLQGYKNLKKAIDDKINSIYMHGLIKDSMGHFLYSLYNNEKRNILVVVEDDISARKLYENILSFDKDIVEIFPSSEINYYNISSLEKNNEDSRLKVINRLFNKEKFITVASSNALQRRITSKSNFKKFSLKINIDDLIDLEEITETLTYLQYERVSMIEGKGQFAIRGGILDIYPMQMDNPVRIELFDDEIDSMRLFDIATQRSIENIQDFSISPSRELILNDKQRKKIIDGLCKDLDKIENKALYGIDKENLLNKFSGILEYLENNLFISNMDLVSPYLGKGDFSLLTDYLNKDSIIFIDDIAKVYDRNSEISAMAAEDLAYKEEKGEAFERHEKILLPFKSVLENIKPFTVINSTSLMKKTRLLSPKIEVKIESMEAPNFNRNLTVLTEYIENNIYNGYKIVVFADSKEKAKFLRDLFETEGINSVITKDFNHEIKTGQVFIIGSSLPSGFEYRNIKYLFLTHKEIYGKAKQLTKKRVKKKTAKDIINYSDLVIDDFVVHENHGVGQYKGIEQIEVQGIKKDYIIIQYRGNDRLFIPTDQMNLVQKYIGGEAVKPRLNKLSGIEWQKAKQKAKKSVEVIAEDLIELYAERSKIKGFSFSKDTEWQREFESSFIYEETPSQIRSIEEIKKDMESEKPMDRLLCGDVGYGKTEVAIRAAFKAIMDGKQVAFLVPTTILAQQHYNTILERFKDYPMKVEMLSRFRTAKEQKQILKDLNRGLIDIVVGTHKILSKDLVFKDLGLLIIDEEQRFGVRHKEKLKDLKKNIDVLTLSATPIPRTLQMGLVGIRDMSTLDEPPEERFPINTYVIEFNPQIIKDAIEREILRGGQIYFVYNKIHDIDEVRFKLLDLVPNAKIAIAHGRMSERELENVMLDFGDGEYDVLLCTTIIETGLDIANVNTMIVYDADKMGLSQLYQLKGRIGRGDRTSYAYFTYEQNKSLTEISEKRLMAIKDFTEFGSGYKIAMRDLELRGAGNILGEVQSGHISAVGYDLYVKLLEETLGEIRGEAPKVKASEVEIDIKIDAYIPSSYIEDSNEKIDMYKKIASIDTEEDYDEIVEELIDRFGDIPKMVQNIMDISLMKSYASKCNFERIFEKSGNLEIIYSDKKELDFKELEFISENYNGEMNFDLSDKPIISIEFKDNNLKNIIELLKVIMTFKINNDKN</sequence>
<dbReference type="EMBL" id="CP066744">
    <property type="protein sequence ID" value="QQK08599.1"/>
    <property type="molecule type" value="Genomic_DNA"/>
</dbReference>
<gene>
    <name evidence="1" type="primary">mfd</name>
    <name evidence="1" type="ORF">JFY71_03400</name>
</gene>